<dbReference type="Proteomes" id="UP001153076">
    <property type="component" value="Unassembled WGS sequence"/>
</dbReference>
<organism evidence="2 3">
    <name type="scientific">Carnegiea gigantea</name>
    <dbReference type="NCBI Taxonomy" id="171969"/>
    <lineage>
        <taxon>Eukaryota</taxon>
        <taxon>Viridiplantae</taxon>
        <taxon>Streptophyta</taxon>
        <taxon>Embryophyta</taxon>
        <taxon>Tracheophyta</taxon>
        <taxon>Spermatophyta</taxon>
        <taxon>Magnoliopsida</taxon>
        <taxon>eudicotyledons</taxon>
        <taxon>Gunneridae</taxon>
        <taxon>Pentapetalae</taxon>
        <taxon>Caryophyllales</taxon>
        <taxon>Cactineae</taxon>
        <taxon>Cactaceae</taxon>
        <taxon>Cactoideae</taxon>
        <taxon>Echinocereeae</taxon>
        <taxon>Carnegiea</taxon>
    </lineage>
</organism>
<evidence type="ECO:0000313" key="2">
    <source>
        <dbReference type="EMBL" id="KAJ8426965.1"/>
    </source>
</evidence>
<dbReference type="EMBL" id="JAKOGI010001209">
    <property type="protein sequence ID" value="KAJ8426965.1"/>
    <property type="molecule type" value="Genomic_DNA"/>
</dbReference>
<gene>
    <name evidence="2" type="ORF">Cgig2_015218</name>
</gene>
<proteinExistence type="predicted"/>
<evidence type="ECO:0000256" key="1">
    <source>
        <dbReference type="SAM" id="MobiDB-lite"/>
    </source>
</evidence>
<reference evidence="2" key="1">
    <citation type="submission" date="2022-04" db="EMBL/GenBank/DDBJ databases">
        <title>Carnegiea gigantea Genome sequencing and assembly v2.</title>
        <authorList>
            <person name="Copetti D."/>
            <person name="Sanderson M.J."/>
            <person name="Burquez A."/>
            <person name="Wojciechowski M.F."/>
        </authorList>
    </citation>
    <scope>NUCLEOTIDE SEQUENCE</scope>
    <source>
        <strain evidence="2">SGP5-SGP5p</strain>
        <tissue evidence="2">Aerial part</tissue>
    </source>
</reference>
<comment type="caution">
    <text evidence="2">The sequence shown here is derived from an EMBL/GenBank/DDBJ whole genome shotgun (WGS) entry which is preliminary data.</text>
</comment>
<dbReference type="PANTHER" id="PTHR34427">
    <property type="entry name" value="DUF4283 DOMAIN PROTEIN"/>
    <property type="match status" value="1"/>
</dbReference>
<protein>
    <recommendedName>
        <fullName evidence="4">DUF4283 domain-containing protein</fullName>
    </recommendedName>
</protein>
<accession>A0A9Q1JNV3</accession>
<evidence type="ECO:0000313" key="3">
    <source>
        <dbReference type="Proteomes" id="UP001153076"/>
    </source>
</evidence>
<evidence type="ECO:0008006" key="4">
    <source>
        <dbReference type="Google" id="ProtNLM"/>
    </source>
</evidence>
<dbReference type="AlphaFoldDB" id="A0A9Q1JNV3"/>
<feature type="region of interest" description="Disordered" evidence="1">
    <location>
        <begin position="156"/>
        <end position="187"/>
    </location>
</feature>
<name>A0A9Q1JNV3_9CARY</name>
<sequence>MKRWGEFDVSSWRKTWISCYGLPLHLWSSENFNMIAQIWGKLLSLDTSTDNLLSFEGVRMCILKDSMSSIAKEIIVEEGQGSHIVSILEDGCLGTPLMYSTKVEAMKGKVVVTHSIDKVFSDKAGNNCIPDVQGVDNHRSLSLARRSTLQPEMEISGENVNGRPASIHPINGSGEDSGERAAFANSGDNFQGKASCNSLETREDALAISATSSPVPIISEPCFPVTPILPSLILEIGPNVVPTPQQVVSNFESIVPVSSKEPRLGLGHYSCKEHSKKKKVKKKLKQGRMKGSLARKRRVDFSKAIREYQLSKAPNNYIDLGADVEQPSFKPKKLEAEKLRSNSISTEELFDFAKNLGVPFIGDEET</sequence>
<dbReference type="PANTHER" id="PTHR34427:SF5">
    <property type="entry name" value="DUF4283 DOMAIN-CONTAINING PROTEIN"/>
    <property type="match status" value="1"/>
</dbReference>
<keyword evidence="3" id="KW-1185">Reference proteome</keyword>